<keyword evidence="1" id="KW-1133">Transmembrane helix</keyword>
<gene>
    <name evidence="2" type="ORF">F4V44_04965</name>
</gene>
<dbReference type="Proteomes" id="UP000326671">
    <property type="component" value="Unassembled WGS sequence"/>
</dbReference>
<sequence>MYFFRSISDDVRMAQFEFRKQTKAKRLVLGSFLSCMAVILQGAGELLPGIGYFVSPFATLPILIGAMLSFQMGVLSYVLTILLLFILFPSELVIFPFTTGLLGIGIGAAFSFFKKRLTIISIGATCLTLGMMILLYIFHFPVLGSAVSDSYSFHTAGSIFLFSFLYSLLWVEIGLFFFKRIKSSSS</sequence>
<evidence type="ECO:0000256" key="1">
    <source>
        <dbReference type="SAM" id="Phobius"/>
    </source>
</evidence>
<keyword evidence="1" id="KW-0812">Transmembrane</keyword>
<feature type="transmembrane region" description="Helical" evidence="1">
    <location>
        <begin position="27"/>
        <end position="44"/>
    </location>
</feature>
<accession>A0A5J5HZW6</accession>
<keyword evidence="1" id="KW-0472">Membrane</keyword>
<reference evidence="2 3" key="1">
    <citation type="submission" date="2019-09" db="EMBL/GenBank/DDBJ databases">
        <title>Whole genome sequences of isolates from the Mars Exploration Rovers.</title>
        <authorList>
            <person name="Seuylemezian A."/>
            <person name="Vaishampayan P."/>
        </authorList>
    </citation>
    <scope>NUCLEOTIDE SEQUENCE [LARGE SCALE GENOMIC DNA]</scope>
    <source>
        <strain evidence="2 3">MER_TA_151</strain>
    </source>
</reference>
<evidence type="ECO:0000313" key="2">
    <source>
        <dbReference type="EMBL" id="KAA9028621.1"/>
    </source>
</evidence>
<dbReference type="EMBL" id="VYKL01000010">
    <property type="protein sequence ID" value="KAA9028621.1"/>
    <property type="molecule type" value="Genomic_DNA"/>
</dbReference>
<feature type="transmembrane region" description="Helical" evidence="1">
    <location>
        <begin position="50"/>
        <end position="67"/>
    </location>
</feature>
<proteinExistence type="predicted"/>
<feature type="transmembrane region" description="Helical" evidence="1">
    <location>
        <begin position="120"/>
        <end position="139"/>
    </location>
</feature>
<keyword evidence="3" id="KW-1185">Reference proteome</keyword>
<feature type="transmembrane region" description="Helical" evidence="1">
    <location>
        <begin position="72"/>
        <end position="88"/>
    </location>
</feature>
<name>A0A5J5HZW6_9BACI</name>
<comment type="caution">
    <text evidence="2">The sequence shown here is derived from an EMBL/GenBank/DDBJ whole genome shotgun (WGS) entry which is preliminary data.</text>
</comment>
<dbReference type="Gene3D" id="1.10.1760.20">
    <property type="match status" value="1"/>
</dbReference>
<feature type="transmembrane region" description="Helical" evidence="1">
    <location>
        <begin position="94"/>
        <end position="113"/>
    </location>
</feature>
<evidence type="ECO:0000313" key="3">
    <source>
        <dbReference type="Proteomes" id="UP000326671"/>
    </source>
</evidence>
<dbReference type="OrthoDB" id="1906856at2"/>
<dbReference type="RefSeq" id="WP_150438873.1">
    <property type="nucleotide sequence ID" value="NZ_VYKL01000010.1"/>
</dbReference>
<dbReference type="AlphaFoldDB" id="A0A5J5HZW6"/>
<feature type="transmembrane region" description="Helical" evidence="1">
    <location>
        <begin position="159"/>
        <end position="178"/>
    </location>
</feature>
<protein>
    <submittedName>
        <fullName evidence="2">Uncharacterized protein</fullName>
    </submittedName>
</protein>
<organism evidence="2 3">
    <name type="scientific">Niallia endozanthoxylica</name>
    <dbReference type="NCBI Taxonomy" id="2036016"/>
    <lineage>
        <taxon>Bacteria</taxon>
        <taxon>Bacillati</taxon>
        <taxon>Bacillota</taxon>
        <taxon>Bacilli</taxon>
        <taxon>Bacillales</taxon>
        <taxon>Bacillaceae</taxon>
        <taxon>Niallia</taxon>
    </lineage>
</organism>